<proteinExistence type="predicted"/>
<dbReference type="RefSeq" id="WP_197001916.1">
    <property type="nucleotide sequence ID" value="NZ_BONS01000023.1"/>
</dbReference>
<dbReference type="SUPFAM" id="SSF54001">
    <property type="entry name" value="Cysteine proteinases"/>
    <property type="match status" value="1"/>
</dbReference>
<organism evidence="2 3">
    <name type="scientific">Longispora fulva</name>
    <dbReference type="NCBI Taxonomy" id="619741"/>
    <lineage>
        <taxon>Bacteria</taxon>
        <taxon>Bacillati</taxon>
        <taxon>Actinomycetota</taxon>
        <taxon>Actinomycetes</taxon>
        <taxon>Micromonosporales</taxon>
        <taxon>Micromonosporaceae</taxon>
        <taxon>Longispora</taxon>
    </lineage>
</organism>
<accession>A0A8J7KG96</accession>
<comment type="caution">
    <text evidence="2">The sequence shown here is derived from an EMBL/GenBank/DDBJ whole genome shotgun (WGS) entry which is preliminary data.</text>
</comment>
<reference evidence="2" key="1">
    <citation type="submission" date="2020-11" db="EMBL/GenBank/DDBJ databases">
        <title>Sequencing the genomes of 1000 actinobacteria strains.</title>
        <authorList>
            <person name="Klenk H.-P."/>
        </authorList>
    </citation>
    <scope>NUCLEOTIDE SEQUENCE</scope>
    <source>
        <strain evidence="2">DSM 45356</strain>
    </source>
</reference>
<name>A0A8J7KG96_9ACTN</name>
<sequence length="406" mass="44423">MSQPPLDDLRRQARDLVRAEAWSAFLALEGRLRGDTEFWWTLWAPACAVAARLVGRPDARQLLDEAVAAGFNQPEILEPTLSTAFGADPDWDRVLAAMAANVPPPALELLAWPTITPTAPLVLFRLPAAREDELRARLPVRDGGAWRMARDLLRWVTTMWVHDNVHIDGYDGIEVLDRVAAGERFACREYTLLLTEALNAAGLPARQVTVRTATAHTGVGGGHVVSEAWVDELGRWVLLDGRNGLYWVDADGAPLGLRELHLRHAAGGPRPGAVFLGKPLPDADLDMWWTFYGEVWITGATWSTRPVAPLLEGAFVDMPPLLRSVDDAYMDLSEVAVSIEARDGGPALRVHTRHPYATGFRVGDAEVPLGGAWPLPRGAAGEYTVELSVVTPFGPSPGRPLTYRLR</sequence>
<dbReference type="Proteomes" id="UP000622552">
    <property type="component" value="Unassembled WGS sequence"/>
</dbReference>
<evidence type="ECO:0000259" key="1">
    <source>
        <dbReference type="Pfam" id="PF01841"/>
    </source>
</evidence>
<feature type="domain" description="Transglutaminase-like" evidence="1">
    <location>
        <begin position="160"/>
        <end position="240"/>
    </location>
</feature>
<gene>
    <name evidence="2" type="ORF">IW245_000913</name>
</gene>
<keyword evidence="3" id="KW-1185">Reference proteome</keyword>
<evidence type="ECO:0000313" key="2">
    <source>
        <dbReference type="EMBL" id="MBG6134719.1"/>
    </source>
</evidence>
<dbReference type="Pfam" id="PF01841">
    <property type="entry name" value="Transglut_core"/>
    <property type="match status" value="1"/>
</dbReference>
<dbReference type="InterPro" id="IPR038765">
    <property type="entry name" value="Papain-like_cys_pep_sf"/>
</dbReference>
<protein>
    <recommendedName>
        <fullName evidence="1">Transglutaminase-like domain-containing protein</fullName>
    </recommendedName>
</protein>
<dbReference type="EMBL" id="JADOUF010000001">
    <property type="protein sequence ID" value="MBG6134719.1"/>
    <property type="molecule type" value="Genomic_DNA"/>
</dbReference>
<dbReference type="AlphaFoldDB" id="A0A8J7KG96"/>
<dbReference type="Gene3D" id="3.10.620.30">
    <property type="match status" value="1"/>
</dbReference>
<evidence type="ECO:0000313" key="3">
    <source>
        <dbReference type="Proteomes" id="UP000622552"/>
    </source>
</evidence>
<dbReference type="InterPro" id="IPR002931">
    <property type="entry name" value="Transglutaminase-like"/>
</dbReference>